<sequence length="56" mass="6261">MRGSVERSCPLKFIHFGCLPQATPVSSHNRMGEGGRRVLSGHWLLACVLSRPTLWK</sequence>
<protein>
    <submittedName>
        <fullName evidence="1">Uncharacterized protein</fullName>
    </submittedName>
</protein>
<reference evidence="1" key="2">
    <citation type="journal article" date="2015" name="Fish Shellfish Immunol.">
        <title>Early steps in the European eel (Anguilla anguilla)-Vibrio vulnificus interaction in the gills: Role of the RtxA13 toxin.</title>
        <authorList>
            <person name="Callol A."/>
            <person name="Pajuelo D."/>
            <person name="Ebbesson L."/>
            <person name="Teles M."/>
            <person name="MacKenzie S."/>
            <person name="Amaro C."/>
        </authorList>
    </citation>
    <scope>NUCLEOTIDE SEQUENCE</scope>
</reference>
<reference evidence="1" key="1">
    <citation type="submission" date="2014-11" db="EMBL/GenBank/DDBJ databases">
        <authorList>
            <person name="Amaro Gonzalez C."/>
        </authorList>
    </citation>
    <scope>NUCLEOTIDE SEQUENCE</scope>
</reference>
<accession>A0A0E9PWV1</accession>
<name>A0A0E9PWV1_ANGAN</name>
<proteinExistence type="predicted"/>
<organism evidence="1">
    <name type="scientific">Anguilla anguilla</name>
    <name type="common">European freshwater eel</name>
    <name type="synonym">Muraena anguilla</name>
    <dbReference type="NCBI Taxonomy" id="7936"/>
    <lineage>
        <taxon>Eukaryota</taxon>
        <taxon>Metazoa</taxon>
        <taxon>Chordata</taxon>
        <taxon>Craniata</taxon>
        <taxon>Vertebrata</taxon>
        <taxon>Euteleostomi</taxon>
        <taxon>Actinopterygii</taxon>
        <taxon>Neopterygii</taxon>
        <taxon>Teleostei</taxon>
        <taxon>Anguilliformes</taxon>
        <taxon>Anguillidae</taxon>
        <taxon>Anguilla</taxon>
    </lineage>
</organism>
<dbReference type="AlphaFoldDB" id="A0A0E9PWV1"/>
<dbReference type="EMBL" id="GBXM01099603">
    <property type="protein sequence ID" value="JAH08974.1"/>
    <property type="molecule type" value="Transcribed_RNA"/>
</dbReference>
<evidence type="ECO:0000313" key="1">
    <source>
        <dbReference type="EMBL" id="JAH08974.1"/>
    </source>
</evidence>